<dbReference type="PANTHER" id="PTHR10971">
    <property type="entry name" value="MRNA EXPORT FACTOR AND BUB3"/>
    <property type="match status" value="1"/>
</dbReference>
<reference evidence="4 5" key="1">
    <citation type="journal article" date="2014" name="Genome Biol. Evol.">
        <title>The secreted proteins of Achlya hypogyna and Thraustotheca clavata identify the ancestral oomycete secretome and reveal gene acquisitions by horizontal gene transfer.</title>
        <authorList>
            <person name="Misner I."/>
            <person name="Blouin N."/>
            <person name="Leonard G."/>
            <person name="Richards T.A."/>
            <person name="Lane C.E."/>
        </authorList>
    </citation>
    <scope>NUCLEOTIDE SEQUENCE [LARGE SCALE GENOMIC DNA]</scope>
    <source>
        <strain evidence="4 5">ATCC 48635</strain>
    </source>
</reference>
<dbReference type="STRING" id="1202772.A0A1V9YPJ1"/>
<dbReference type="InterPro" id="IPR015943">
    <property type="entry name" value="WD40/YVTN_repeat-like_dom_sf"/>
</dbReference>
<dbReference type="Gene3D" id="2.130.10.10">
    <property type="entry name" value="YVTN repeat-like/Quinoprotein amine dehydrogenase"/>
    <property type="match status" value="1"/>
</dbReference>
<feature type="repeat" description="WD" evidence="3">
    <location>
        <begin position="241"/>
        <end position="275"/>
    </location>
</feature>
<keyword evidence="2" id="KW-0677">Repeat</keyword>
<dbReference type="SUPFAM" id="SSF50978">
    <property type="entry name" value="WD40 repeat-like"/>
    <property type="match status" value="1"/>
</dbReference>
<evidence type="ECO:0000313" key="5">
    <source>
        <dbReference type="Proteomes" id="UP000243579"/>
    </source>
</evidence>
<evidence type="ECO:0000256" key="2">
    <source>
        <dbReference type="ARBA" id="ARBA00022737"/>
    </source>
</evidence>
<proteinExistence type="predicted"/>
<name>A0A1V9YPJ1_ACHHY</name>
<evidence type="ECO:0000313" key="4">
    <source>
        <dbReference type="EMBL" id="OQR87642.1"/>
    </source>
</evidence>
<dbReference type="EMBL" id="JNBR01001430">
    <property type="protein sequence ID" value="OQR87642.1"/>
    <property type="molecule type" value="Genomic_DNA"/>
</dbReference>
<dbReference type="SMART" id="SM00320">
    <property type="entry name" value="WD40"/>
    <property type="match status" value="6"/>
</dbReference>
<comment type="caution">
    <text evidence="4">The sequence shown here is derived from an EMBL/GenBank/DDBJ whole genome shotgun (WGS) entry which is preliminary data.</text>
</comment>
<dbReference type="OrthoDB" id="10262475at2759"/>
<gene>
    <name evidence="4" type="ORF">ACHHYP_08427</name>
</gene>
<dbReference type="InterPro" id="IPR001680">
    <property type="entry name" value="WD40_rpt"/>
</dbReference>
<dbReference type="InterPro" id="IPR036322">
    <property type="entry name" value="WD40_repeat_dom_sf"/>
</dbReference>
<dbReference type="Pfam" id="PF00400">
    <property type="entry name" value="WD40"/>
    <property type="match status" value="3"/>
</dbReference>
<protein>
    <submittedName>
        <fullName evidence="4">Mitotic checkpoint protein BUB3-like</fullName>
    </submittedName>
</protein>
<dbReference type="PROSITE" id="PS50294">
    <property type="entry name" value="WD_REPEATS_REGION"/>
    <property type="match status" value="1"/>
</dbReference>
<dbReference type="PROSITE" id="PS50082">
    <property type="entry name" value="WD_REPEATS_2"/>
    <property type="match status" value="2"/>
</dbReference>
<feature type="repeat" description="WD" evidence="3">
    <location>
        <begin position="96"/>
        <end position="137"/>
    </location>
</feature>
<evidence type="ECO:0000256" key="3">
    <source>
        <dbReference type="PROSITE-ProRule" id="PRU00221"/>
    </source>
</evidence>
<accession>A0A1V9YPJ1</accession>
<dbReference type="Proteomes" id="UP000243579">
    <property type="component" value="Unassembled WGS sequence"/>
</dbReference>
<evidence type="ECO:0000256" key="1">
    <source>
        <dbReference type="ARBA" id="ARBA00022574"/>
    </source>
</evidence>
<keyword evidence="5" id="KW-1185">Reference proteome</keyword>
<sequence length="331" mass="36070">MSSTVETMALSPSPTDGITCVRFSAGAEDNLLVSSWDCSVRVYDVPNNRLRLKMEIGNPVLAICYGSDKSEAFSGGLEGSIAQHNLDVPANAHPSIGSHTKPVSCIRYDASKGIVYSGSWDASVAAWDTKASTKTPVMRLPQAGKVYSMSMHDHHLVVGTSAKQVALYDVRRNSDTPVETRDSPLKYQIRCVEILPDGSGYVVTTTEGRVGLEYFDAAKKGYAFKCHRQKIDETDTLVYPVNSVAFHPIFGTFATGGCDGIVNMWDGENKKRICQLAKFSSSVASMAFNHDGSKVAVAASYTYEEGPKDQQEDTVYVRAVQEADVRPKKKE</sequence>
<keyword evidence="1 3" id="KW-0853">WD repeat</keyword>
<dbReference type="AlphaFoldDB" id="A0A1V9YPJ1"/>
<organism evidence="4 5">
    <name type="scientific">Achlya hypogyna</name>
    <name type="common">Oomycete</name>
    <name type="synonym">Protoachlya hypogyna</name>
    <dbReference type="NCBI Taxonomy" id="1202772"/>
    <lineage>
        <taxon>Eukaryota</taxon>
        <taxon>Sar</taxon>
        <taxon>Stramenopiles</taxon>
        <taxon>Oomycota</taxon>
        <taxon>Saprolegniomycetes</taxon>
        <taxon>Saprolegniales</taxon>
        <taxon>Achlyaceae</taxon>
        <taxon>Achlya</taxon>
    </lineage>
</organism>